<dbReference type="EMBL" id="CP020083">
    <property type="protein sequence ID" value="ASR52919.1"/>
    <property type="molecule type" value="Genomic_DNA"/>
</dbReference>
<dbReference type="PANTHER" id="PTHR20974:SF0">
    <property type="entry name" value="UPF0585 PROTEIN CG18661"/>
    <property type="match status" value="1"/>
</dbReference>
<dbReference type="InterPro" id="IPR029063">
    <property type="entry name" value="SAM-dependent_MTases_sf"/>
</dbReference>
<name>A0ABN5BBI2_9SPHN</name>
<dbReference type="Pfam" id="PF06080">
    <property type="entry name" value="DUF938"/>
    <property type="match status" value="1"/>
</dbReference>
<accession>A0ABN5BBI2</accession>
<dbReference type="InterPro" id="IPR010342">
    <property type="entry name" value="DUF938"/>
</dbReference>
<organism evidence="1 2">
    <name type="scientific">Blastomonas fulva</name>
    <dbReference type="NCBI Taxonomy" id="1550728"/>
    <lineage>
        <taxon>Bacteria</taxon>
        <taxon>Pseudomonadati</taxon>
        <taxon>Pseudomonadota</taxon>
        <taxon>Alphaproteobacteria</taxon>
        <taxon>Sphingomonadales</taxon>
        <taxon>Sphingomonadaceae</taxon>
        <taxon>Blastomonas</taxon>
    </lineage>
</organism>
<dbReference type="Gene3D" id="3.40.50.150">
    <property type="entry name" value="Vaccinia Virus protein VP39"/>
    <property type="match status" value="1"/>
</dbReference>
<reference evidence="1 2" key="1">
    <citation type="submission" date="2017-03" db="EMBL/GenBank/DDBJ databases">
        <title>Complete genome sequence of Blastomonas fulva degrading microcsystin LR.</title>
        <authorList>
            <person name="Lee H.-g."/>
            <person name="Jin L."/>
            <person name="oh H.-M."/>
        </authorList>
    </citation>
    <scope>NUCLEOTIDE SEQUENCE [LARGE SCALE GENOMIC DNA]</scope>
    <source>
        <strain evidence="1 2">T2</strain>
    </source>
</reference>
<keyword evidence="2" id="KW-1185">Reference proteome</keyword>
<dbReference type="GeneID" id="303487256"/>
<dbReference type="RefSeq" id="WP_117353050.1">
    <property type="nucleotide sequence ID" value="NZ_CP020083.1"/>
</dbReference>
<keyword evidence="1" id="KW-0808">Transferase</keyword>
<keyword evidence="1" id="KW-0489">Methyltransferase</keyword>
<sequence length="214" mass="23108">MTDPKPWLIDEAGAEARRHAPATLRNRDAITDVLRGVLPPQGTVLEIASGSGEHIVHFSQAFPHLVWQPSDCEPAALASITAWAAQAGASNVQPPLAIDAAQPGWPLKRADAIICINMVHISPWDATLGLFKGCAQVLTDEAPIILYGPYVEEGVETAASNLAFDESLKARNPAWGLRHLDAMDRVASDHGFARTSRHAMPANNLTLVYRRRSA</sequence>
<gene>
    <name evidence="1" type="ORF">B5J99_16825</name>
</gene>
<evidence type="ECO:0000313" key="1">
    <source>
        <dbReference type="EMBL" id="ASR52919.1"/>
    </source>
</evidence>
<dbReference type="Proteomes" id="UP000258016">
    <property type="component" value="Chromosome"/>
</dbReference>
<dbReference type="GO" id="GO:0032259">
    <property type="term" value="P:methylation"/>
    <property type="evidence" value="ECO:0007669"/>
    <property type="project" value="UniProtKB-KW"/>
</dbReference>
<proteinExistence type="predicted"/>
<dbReference type="PANTHER" id="PTHR20974">
    <property type="entry name" value="UPF0585 PROTEIN CG18661"/>
    <property type="match status" value="1"/>
</dbReference>
<evidence type="ECO:0000313" key="2">
    <source>
        <dbReference type="Proteomes" id="UP000258016"/>
    </source>
</evidence>
<dbReference type="GO" id="GO:0008168">
    <property type="term" value="F:methyltransferase activity"/>
    <property type="evidence" value="ECO:0007669"/>
    <property type="project" value="UniProtKB-KW"/>
</dbReference>
<dbReference type="SUPFAM" id="SSF53335">
    <property type="entry name" value="S-adenosyl-L-methionine-dependent methyltransferases"/>
    <property type="match status" value="1"/>
</dbReference>
<protein>
    <submittedName>
        <fullName evidence="1">SAM-dependent methyltransferase</fullName>
    </submittedName>
</protein>